<dbReference type="EMBL" id="LAZR01000014">
    <property type="protein sequence ID" value="KKO06849.1"/>
    <property type="molecule type" value="Genomic_DNA"/>
</dbReference>
<dbReference type="AlphaFoldDB" id="A0A0F9YQB3"/>
<proteinExistence type="predicted"/>
<dbReference type="InterPro" id="IPR031894">
    <property type="entry name" value="RexA"/>
</dbReference>
<evidence type="ECO:0000313" key="1">
    <source>
        <dbReference type="EMBL" id="KKO06849.1"/>
    </source>
</evidence>
<protein>
    <submittedName>
        <fullName evidence="1">Uncharacterized protein</fullName>
    </submittedName>
</protein>
<sequence>MKLNYYGYLVERHSDEEQFVFDINPLLSAFYELDAPEFKSRFHYGGESLYLIRIRQNVYLYLMSKSQEIIKKIKETDLTVTGIFDLLEEHEKLGFASYLVVGDGYLGFASTVLAPKAVSFGKFINDIFDSLGLADYKFIMRPLLHEATAADVVQMPIHGKAMIEINNANTIFRELRDLFGGDVQDFTNVGSIEITFKPQSRKSIDPAIRKVIENLPADGVERFMVRAKENAADHLSDIFITGKGAISDMVKKGSDQEVSENIRLAVQTNQLLQEKVNEHVNDANTQQATPQAINAYFHAPAWAAAVARLQVPDDNLA</sequence>
<organism evidence="1">
    <name type="scientific">marine sediment metagenome</name>
    <dbReference type="NCBI Taxonomy" id="412755"/>
    <lineage>
        <taxon>unclassified sequences</taxon>
        <taxon>metagenomes</taxon>
        <taxon>ecological metagenomes</taxon>
    </lineage>
</organism>
<reference evidence="1" key="1">
    <citation type="journal article" date="2015" name="Nature">
        <title>Complex archaea that bridge the gap between prokaryotes and eukaryotes.</title>
        <authorList>
            <person name="Spang A."/>
            <person name="Saw J.H."/>
            <person name="Jorgensen S.L."/>
            <person name="Zaremba-Niedzwiedzka K."/>
            <person name="Martijn J."/>
            <person name="Lind A.E."/>
            <person name="van Eijk R."/>
            <person name="Schleper C."/>
            <person name="Guy L."/>
            <person name="Ettema T.J."/>
        </authorList>
    </citation>
    <scope>NUCLEOTIDE SEQUENCE</scope>
</reference>
<accession>A0A0F9YQB3</accession>
<gene>
    <name evidence="1" type="ORF">LCGC14_0060330</name>
</gene>
<name>A0A0F9YQB3_9ZZZZ</name>
<comment type="caution">
    <text evidence="1">The sequence shown here is derived from an EMBL/GenBank/DDBJ whole genome shotgun (WGS) entry which is preliminary data.</text>
</comment>
<dbReference type="Pfam" id="PF15969">
    <property type="entry name" value="RexA"/>
    <property type="match status" value="1"/>
</dbReference>